<keyword evidence="2" id="KW-1185">Reference proteome</keyword>
<organism evidence="1 2">
    <name type="scientific">Helicocarpus griseus UAMH5409</name>
    <dbReference type="NCBI Taxonomy" id="1447875"/>
    <lineage>
        <taxon>Eukaryota</taxon>
        <taxon>Fungi</taxon>
        <taxon>Dikarya</taxon>
        <taxon>Ascomycota</taxon>
        <taxon>Pezizomycotina</taxon>
        <taxon>Eurotiomycetes</taxon>
        <taxon>Eurotiomycetidae</taxon>
        <taxon>Onygenales</taxon>
        <taxon>Ajellomycetaceae</taxon>
        <taxon>Helicocarpus</taxon>
    </lineage>
</organism>
<evidence type="ECO:0000313" key="1">
    <source>
        <dbReference type="EMBL" id="PGH04348.1"/>
    </source>
</evidence>
<dbReference type="Proteomes" id="UP000223968">
    <property type="component" value="Unassembled WGS sequence"/>
</dbReference>
<sequence length="103" mass="11718">MSGVREFHCAEEPQAGSHPNLTSLFAVFPGSMTATANPSIQRKSSRIHLQGKSTTWSMPDIFAKEGYEWLARRTMTPTEDDARQRYWCDTVICETNRRKLPAK</sequence>
<comment type="caution">
    <text evidence="1">The sequence shown here is derived from an EMBL/GenBank/DDBJ whole genome shotgun (WGS) entry which is preliminary data.</text>
</comment>
<gene>
    <name evidence="1" type="ORF">AJ79_07129</name>
</gene>
<evidence type="ECO:0000313" key="2">
    <source>
        <dbReference type="Proteomes" id="UP000223968"/>
    </source>
</evidence>
<proteinExistence type="predicted"/>
<protein>
    <submittedName>
        <fullName evidence="1">Uncharacterized protein</fullName>
    </submittedName>
</protein>
<name>A0A2B7X6Q9_9EURO</name>
<dbReference type="EMBL" id="PDNB01000137">
    <property type="protein sequence ID" value="PGH04348.1"/>
    <property type="molecule type" value="Genomic_DNA"/>
</dbReference>
<accession>A0A2B7X6Q9</accession>
<dbReference type="AlphaFoldDB" id="A0A2B7X6Q9"/>
<reference evidence="1 2" key="1">
    <citation type="submission" date="2017-10" db="EMBL/GenBank/DDBJ databases">
        <title>Comparative genomics in systemic dimorphic fungi from Ajellomycetaceae.</title>
        <authorList>
            <person name="Munoz J.F."/>
            <person name="Mcewen J.G."/>
            <person name="Clay O.K."/>
            <person name="Cuomo C.A."/>
        </authorList>
    </citation>
    <scope>NUCLEOTIDE SEQUENCE [LARGE SCALE GENOMIC DNA]</scope>
    <source>
        <strain evidence="1 2">UAMH5409</strain>
    </source>
</reference>